<accession>A0ABV1D2Y7</accession>
<evidence type="ECO:0000256" key="1">
    <source>
        <dbReference type="ARBA" id="ARBA00004196"/>
    </source>
</evidence>
<gene>
    <name evidence="6" type="ORF">WMQ36_04155</name>
</gene>
<reference evidence="6 7" key="1">
    <citation type="submission" date="2024-03" db="EMBL/GenBank/DDBJ databases">
        <title>Human intestinal bacterial collection.</title>
        <authorList>
            <person name="Pauvert C."/>
            <person name="Hitch T.C.A."/>
            <person name="Clavel T."/>
        </authorList>
    </citation>
    <scope>NUCLEOTIDE SEQUENCE [LARGE SCALE GENOMIC DNA]</scope>
    <source>
        <strain evidence="6 7">CLA-SR-H021</strain>
    </source>
</reference>
<evidence type="ECO:0000259" key="5">
    <source>
        <dbReference type="Pfam" id="PF13407"/>
    </source>
</evidence>
<evidence type="ECO:0000256" key="2">
    <source>
        <dbReference type="ARBA" id="ARBA00007639"/>
    </source>
</evidence>
<feature type="chain" id="PRO_5045295251" evidence="4">
    <location>
        <begin position="23"/>
        <end position="318"/>
    </location>
</feature>
<evidence type="ECO:0000256" key="4">
    <source>
        <dbReference type="SAM" id="SignalP"/>
    </source>
</evidence>
<feature type="signal peptide" evidence="4">
    <location>
        <begin position="1"/>
        <end position="22"/>
    </location>
</feature>
<dbReference type="PROSITE" id="PS51257">
    <property type="entry name" value="PROKAR_LIPOPROTEIN"/>
    <property type="match status" value="1"/>
</dbReference>
<sequence>MKKKVLGLLLVCMMILSTTACAPKEKQKTIAIVPWSMAETFAVDFSHAAEEQIEGRGWKAVIVDPKGDWGSEYTIIENLITQQVDGIIYTAIDADGANDIVKKAQEAGIPMVGYDCLASAGTEDAAVRYDDYKGGQMAAEQAMEALEGKKDAKIVVFEDDPSIASSTLRVNGFVEFLAENYPDVEVVLNRTQDKTSDGCYIWATDMITAHPETDAIFCYWAECAMATYNALQDAGNTRTKIIGYDATEEQQETMKKDGEGGQLYASPGMSPSRMATQCVVLMEDIFADKYKRNGPEDIYEMDPVLLNVHNAEDFDINE</sequence>
<dbReference type="InterPro" id="IPR025997">
    <property type="entry name" value="SBP_2_dom"/>
</dbReference>
<dbReference type="PANTHER" id="PTHR46847">
    <property type="entry name" value="D-ALLOSE-BINDING PERIPLASMIC PROTEIN-RELATED"/>
    <property type="match status" value="1"/>
</dbReference>
<evidence type="ECO:0000313" key="6">
    <source>
        <dbReference type="EMBL" id="MEQ2424156.1"/>
    </source>
</evidence>
<dbReference type="PANTHER" id="PTHR46847:SF1">
    <property type="entry name" value="D-ALLOSE-BINDING PERIPLASMIC PROTEIN-RELATED"/>
    <property type="match status" value="1"/>
</dbReference>
<comment type="subcellular location">
    <subcellularLocation>
        <location evidence="1">Cell envelope</location>
    </subcellularLocation>
</comment>
<dbReference type="CDD" id="cd01536">
    <property type="entry name" value="PBP1_ABC_sugar_binding-like"/>
    <property type="match status" value="1"/>
</dbReference>
<evidence type="ECO:0000256" key="3">
    <source>
        <dbReference type="ARBA" id="ARBA00022729"/>
    </source>
</evidence>
<dbReference type="RefSeq" id="WP_150846414.1">
    <property type="nucleotide sequence ID" value="NZ_JBBMFM010000009.1"/>
</dbReference>
<keyword evidence="7" id="KW-1185">Reference proteome</keyword>
<organism evidence="6 7">
    <name type="scientific">Enterocloster hominis</name>
    <name type="common">ex Hitch et al. 2024</name>
    <dbReference type="NCBI Taxonomy" id="1917870"/>
    <lineage>
        <taxon>Bacteria</taxon>
        <taxon>Bacillati</taxon>
        <taxon>Bacillota</taxon>
        <taxon>Clostridia</taxon>
        <taxon>Lachnospirales</taxon>
        <taxon>Lachnospiraceae</taxon>
        <taxon>Enterocloster</taxon>
    </lineage>
</organism>
<protein>
    <submittedName>
        <fullName evidence="6">Sugar ABC transporter substrate-binding protein</fullName>
    </submittedName>
</protein>
<comment type="similarity">
    <text evidence="2">Belongs to the bacterial solute-binding protein 2 family.</text>
</comment>
<evidence type="ECO:0000313" key="7">
    <source>
        <dbReference type="Proteomes" id="UP001454086"/>
    </source>
</evidence>
<dbReference type="InterPro" id="IPR028082">
    <property type="entry name" value="Peripla_BP_I"/>
</dbReference>
<dbReference type="Proteomes" id="UP001454086">
    <property type="component" value="Unassembled WGS sequence"/>
</dbReference>
<feature type="domain" description="Periplasmic binding protein" evidence="5">
    <location>
        <begin position="30"/>
        <end position="285"/>
    </location>
</feature>
<keyword evidence="3 4" id="KW-0732">Signal</keyword>
<name>A0ABV1D2Y7_9FIRM</name>
<dbReference type="Pfam" id="PF13407">
    <property type="entry name" value="Peripla_BP_4"/>
    <property type="match status" value="1"/>
</dbReference>
<comment type="caution">
    <text evidence="6">The sequence shown here is derived from an EMBL/GenBank/DDBJ whole genome shotgun (WGS) entry which is preliminary data.</text>
</comment>
<dbReference type="SUPFAM" id="SSF53822">
    <property type="entry name" value="Periplasmic binding protein-like I"/>
    <property type="match status" value="1"/>
</dbReference>
<dbReference type="Gene3D" id="3.40.50.2300">
    <property type="match status" value="2"/>
</dbReference>
<proteinExistence type="inferred from homology"/>
<dbReference type="EMBL" id="JBBMFM010000009">
    <property type="protein sequence ID" value="MEQ2424156.1"/>
    <property type="molecule type" value="Genomic_DNA"/>
</dbReference>